<evidence type="ECO:0000313" key="1">
    <source>
        <dbReference type="EMBL" id="EFR47344.1"/>
    </source>
</evidence>
<name>A0ABN0BEI3_9HELI</name>
<reference evidence="2" key="1">
    <citation type="journal article" date="2014" name="Genome Announc.">
        <title>Draft genome sequences of six enterohepatic helicobacter species isolated from humans and one from rhesus macaques.</title>
        <authorList>
            <person name="Shen Z."/>
            <person name="Sheh A."/>
            <person name="Young S.K."/>
            <person name="Abouelliel A."/>
            <person name="Ward D.V."/>
            <person name="Earl A.M."/>
            <person name="Fox J.G."/>
        </authorList>
    </citation>
    <scope>NUCLEOTIDE SEQUENCE [LARGE SCALE GENOMIC DNA]</scope>
    <source>
        <strain evidence="2">CCUG 18818</strain>
    </source>
</reference>
<evidence type="ECO:0000313" key="2">
    <source>
        <dbReference type="Proteomes" id="UP000005755"/>
    </source>
</evidence>
<sequence length="67" mass="7960">MIILYNPSLQLLHITHRFYKNLYLCHNAVKALCYNFIYQNNTIREAQCKSHKKIYFPICNLGLENGI</sequence>
<proteinExistence type="predicted"/>
<keyword evidence="2" id="KW-1185">Reference proteome</keyword>
<accession>A0ABN0BEI3</accession>
<dbReference type="EMBL" id="DS990393">
    <property type="protein sequence ID" value="EFR47344.1"/>
    <property type="molecule type" value="Genomic_DNA"/>
</dbReference>
<organism evidence="1 2">
    <name type="scientific">Helicobacter cinaedi CCUG 18818 = ATCC BAA-847</name>
    <dbReference type="NCBI Taxonomy" id="537971"/>
    <lineage>
        <taxon>Bacteria</taxon>
        <taxon>Pseudomonadati</taxon>
        <taxon>Campylobacterota</taxon>
        <taxon>Epsilonproteobacteria</taxon>
        <taxon>Campylobacterales</taxon>
        <taxon>Helicobacteraceae</taxon>
        <taxon>Helicobacter</taxon>
    </lineage>
</organism>
<dbReference type="Proteomes" id="UP000005755">
    <property type="component" value="Unassembled WGS sequence"/>
</dbReference>
<gene>
    <name evidence="1" type="ORF">HCCG_01892</name>
</gene>
<protein>
    <submittedName>
        <fullName evidence="1">Uncharacterized protein</fullName>
    </submittedName>
</protein>